<evidence type="ECO:0008006" key="3">
    <source>
        <dbReference type="Google" id="ProtNLM"/>
    </source>
</evidence>
<protein>
    <recommendedName>
        <fullName evidence="3">Polymer-forming cytoskeletal</fullName>
    </recommendedName>
</protein>
<dbReference type="AlphaFoldDB" id="A0A3B0MK11"/>
<dbReference type="Pfam" id="PF04792">
    <property type="entry name" value="LcrV"/>
    <property type="match status" value="1"/>
</dbReference>
<comment type="similarity">
    <text evidence="1">Belongs to the bactofilin family.</text>
</comment>
<dbReference type="SUPFAM" id="SSF103388">
    <property type="entry name" value="Virulence-associated V antigen"/>
    <property type="match status" value="1"/>
</dbReference>
<gene>
    <name evidence="2" type="ORF">ARTV_2748</name>
</gene>
<accession>A0A3B0MK11</accession>
<dbReference type="GO" id="GO:0005576">
    <property type="term" value="C:extracellular region"/>
    <property type="evidence" value="ECO:0007669"/>
    <property type="project" value="InterPro"/>
</dbReference>
<dbReference type="EMBL" id="UFQR01000014">
    <property type="protein sequence ID" value="SSW96359.1"/>
    <property type="molecule type" value="Genomic_DNA"/>
</dbReference>
<dbReference type="InterPro" id="IPR005413">
    <property type="entry name" value="LowCa_resp_V_Ag"/>
</dbReference>
<dbReference type="PANTHER" id="PTHR35024">
    <property type="entry name" value="HYPOTHETICAL CYTOSOLIC PROTEIN"/>
    <property type="match status" value="1"/>
</dbReference>
<name>A0A3B0MK11_9GAMM</name>
<proteinExistence type="inferred from homology"/>
<reference evidence="2" key="1">
    <citation type="submission" date="2018-04" db="EMBL/GenBank/DDBJ databases">
        <authorList>
            <person name="Go L.Y."/>
            <person name="Mitchell J.A."/>
        </authorList>
    </citation>
    <scope>NUCLEOTIDE SEQUENCE</scope>
    <source>
        <strain evidence="2">ARTV</strain>
    </source>
</reference>
<organism evidence="2">
    <name type="scientific">Arsenophonus endosymbiont of Trialeurodes vaporariorum</name>
    <dbReference type="NCBI Taxonomy" id="235567"/>
    <lineage>
        <taxon>Bacteria</taxon>
        <taxon>Pseudomonadati</taxon>
        <taxon>Pseudomonadota</taxon>
        <taxon>Gammaproteobacteria</taxon>
        <taxon>Enterobacterales</taxon>
        <taxon>Morganellaceae</taxon>
        <taxon>Arsenophonus</taxon>
    </lineage>
</organism>
<dbReference type="Pfam" id="PF04519">
    <property type="entry name" value="Bactofilin"/>
    <property type="match status" value="1"/>
</dbReference>
<dbReference type="InterPro" id="IPR007607">
    <property type="entry name" value="BacA/B"/>
</dbReference>
<evidence type="ECO:0000256" key="1">
    <source>
        <dbReference type="ARBA" id="ARBA00044755"/>
    </source>
</evidence>
<dbReference type="InterPro" id="IPR036139">
    <property type="entry name" value="Vir_assoc_V_ag_sf"/>
</dbReference>
<dbReference type="PANTHER" id="PTHR35024:SF4">
    <property type="entry name" value="POLYMER-FORMING CYTOSKELETAL PROTEIN"/>
    <property type="match status" value="1"/>
</dbReference>
<sequence>MAGGKQTLDTNIPTDRDKLKQLFSQIFQSAVPHNIKNLTDAENDIQGFMAKLDSQRQGASLVSANILLTVIESYFSYAKLDEDIIDVFAKNMVYNDDKRKELKTELEKISAEIKIYRFLMKSDKKSDPKQKEVTIISEESFFKGNVTISGDIHVWGHIKGNVTVTKGTIHIMQGGKIEGQIEAPDMIIDGLVDGACLGNNLYILEHGELRGISRVSHMSIKRGGIFIGQSDKIEYQSEKVIKLEAIEEIPKSK</sequence>
<evidence type="ECO:0000313" key="2">
    <source>
        <dbReference type="EMBL" id="SSW96359.1"/>
    </source>
</evidence>